<keyword evidence="2" id="KW-0863">Zinc-finger</keyword>
<evidence type="ECO:0000313" key="8">
    <source>
        <dbReference type="Proteomes" id="UP000092461"/>
    </source>
</evidence>
<evidence type="ECO:0000259" key="6">
    <source>
        <dbReference type="PROSITE" id="PS51157"/>
    </source>
</evidence>
<dbReference type="CDD" id="cd19680">
    <property type="entry name" value="UBR-box_UBR4"/>
    <property type="match status" value="1"/>
</dbReference>
<dbReference type="EnsemblMetazoa" id="LLOJ001448-RA">
    <property type="protein sequence ID" value="LLOJ001448-PA"/>
    <property type="gene ID" value="LLOJ001448"/>
</dbReference>
<name>A0A1B0CBE9_LUTLO</name>
<keyword evidence="8" id="KW-1185">Reference proteome</keyword>
<dbReference type="PANTHER" id="PTHR21725">
    <property type="entry name" value="E3 UBIQUITIN-PROTEIN LIGASE UBR4"/>
    <property type="match status" value="1"/>
</dbReference>
<protein>
    <recommendedName>
        <fullName evidence="6">UBR-type domain-containing protein</fullName>
    </recommendedName>
</protein>
<dbReference type="PROSITE" id="PS51157">
    <property type="entry name" value="ZF_UBR"/>
    <property type="match status" value="1"/>
</dbReference>
<proteinExistence type="predicted"/>
<dbReference type="InterPro" id="IPR003126">
    <property type="entry name" value="Znf_UBR"/>
</dbReference>
<feature type="region of interest" description="Disordered" evidence="5">
    <location>
        <begin position="320"/>
        <end position="355"/>
    </location>
</feature>
<reference evidence="7" key="1">
    <citation type="submission" date="2020-05" db="UniProtKB">
        <authorList>
            <consortium name="EnsemblMetazoa"/>
        </authorList>
    </citation>
    <scope>IDENTIFICATION</scope>
    <source>
        <strain evidence="7">Jacobina</strain>
    </source>
</reference>
<keyword evidence="1" id="KW-0479">Metal-binding</keyword>
<dbReference type="VEuPathDB" id="VectorBase:LLOJ001448"/>
<dbReference type="InterPro" id="IPR045841">
    <property type="entry name" value="E3_UBR4_N"/>
</dbReference>
<feature type="region of interest" description="Disordered" evidence="5">
    <location>
        <begin position="1710"/>
        <end position="1739"/>
    </location>
</feature>
<evidence type="ECO:0000256" key="2">
    <source>
        <dbReference type="ARBA" id="ARBA00022771"/>
    </source>
</evidence>
<dbReference type="Pfam" id="PF02207">
    <property type="entry name" value="zf-UBR"/>
    <property type="match status" value="1"/>
</dbReference>
<feature type="region of interest" description="Disordered" evidence="5">
    <location>
        <begin position="58"/>
        <end position="86"/>
    </location>
</feature>
<feature type="region of interest" description="Disordered" evidence="5">
    <location>
        <begin position="238"/>
        <end position="268"/>
    </location>
</feature>
<feature type="domain" description="UBR-type" evidence="6">
    <location>
        <begin position="1611"/>
        <end position="1680"/>
    </location>
</feature>
<dbReference type="PANTHER" id="PTHR21725:SF1">
    <property type="entry name" value="E3 UBIQUITIN-PROTEIN LIGASE UBR4"/>
    <property type="match status" value="1"/>
</dbReference>
<feature type="compositionally biased region" description="Basic and acidic residues" evidence="5">
    <location>
        <begin position="72"/>
        <end position="86"/>
    </location>
</feature>
<dbReference type="Pfam" id="PF19423">
    <property type="entry name" value="E3_UBR4_N"/>
    <property type="match status" value="4"/>
</dbReference>
<feature type="zinc finger region" description="UBR-type" evidence="4">
    <location>
        <begin position="1611"/>
        <end position="1680"/>
    </location>
</feature>
<dbReference type="InterPro" id="IPR045189">
    <property type="entry name" value="UBR4-like"/>
</dbReference>
<evidence type="ECO:0000313" key="7">
    <source>
        <dbReference type="EnsemblMetazoa" id="LLOJ001448-PA"/>
    </source>
</evidence>
<dbReference type="VEuPathDB" id="VectorBase:LLONM1_007280"/>
<accession>A0A1B0CBE9</accession>
<dbReference type="SMART" id="SM00396">
    <property type="entry name" value="ZnF_UBR1"/>
    <property type="match status" value="1"/>
</dbReference>
<sequence>MDQVTEAMSILMRFLLNRLENSSTTECKILLGPLKSLCEGKSTLNVLDTTVLLAMLKNAKQPETTKSPPPNSDKDSPKSEMKRSRSDLSCVIMQQLTTPLMSGTYTWTPLNEEQKDCSQIFIKANIACLQALNAGNVILNVCTSLPILSRYRIKYEESALQGKNLYLPLTHSEATTIKNTLPQMSADILILYTALSIPAIEPLTPNKIIQLSQCAMSALYCAVLSSIYGSVLSLPSTSSGKSGPQQQQQSQPASSSGQAQKDTTDGESSDYHAAVVVNKALEIFVKIGTIFKNSTRSHIYHNHFCMGAWLLITGIQGAMGASGSGGVKQQAHHQASQQVEVKSRQQKRQQMQPQLQIHEEQQQLEDLQQIEDEMLLHGDTASEEGIPDEMEEHHHHAGEDPTEQPQQPSVAASQQITEEKGKSPSKSAEATLPQIPSPRVNLFKVQQGFGVLNDAIATLCLVLLTELIDDLKVESRSGDDEFFDDEPPEAAGFDIWDNTHPSSVSFGKACALRRASTKNPNDDEPISFSDSTTYFNETFVCSQDSETEEEDSESYLGLWFKETLSPEGNEEQTEAAAQDAGNENGSGVVTAKDEPHEYLDLAAQISTFLDSSLGAESSLFVQDLDRDASRIVAVAASWCVTVDNDTNWPLQVYPRTLAVLVQILLLKPCQEKEAACLSVWHRLVNTLVQGVCSEQQQQQQGSDADGDDLNVEHTQLLLFLFHTLNPMQKKSILLLTAGGVIRCAEVCRCVTPDKPLRDGQIMLLSRLLLFLEYLMKHLYNPPANVLEQVRWNLFSVVTLEAAQKVDVLNNRAKLISFRKDIEDKYKKLAPEVSASTGVRPKFYTITPWELKLQQEFKMDGLAWNFILCTPDKLKYHLLIDALIDILSVTDICTGKVPFQTLCAVQYCFSLSWKLILGMAPSTPHVEDLITDKPPNLHSLIWSIRCIQPVSHSHYLIVNSLVKQGMYTQFAEILWNKVTEHAADVRSRMNQTIIGLDLFAKNFQSASPRLSKVILIDALLSHLYAVYWAESNSKMKVENNASSSGATTTTPTSTSVVVTSPESLTAGAVGGMSESEAASGKHHSCLGNVTRDEMVGTLRLKLLDVIDILLDFLHKTTVKSLCGQIPIQLMESLISITSSKTAFCSDITNHFLSVLTGQDKDNINQPVEMHTLGVIDAHLTEISKYSIYSILMSLKHTLKSALKVLSYLLPLNKCDQLLQKRLENMLIPLIFDIRTMYLYETANECLEILLGEDYTSDSYQFLAYSCILKHTYKLVIDYCELSAGGTTEMNLDETILHYVFKFWESMLDKQMGMKAMHEFFYESKRGSLVSILLSFSNTNMSQVYSTKLKTWLSHILLGPGGGVTNAGMSSNNSSNVQTPTNVATASAVANIAEQIVQTSNDNVEVVDMEIDDECVGASGGGGATSGWQQGASITINRSETPNEECLEKNGRLLQTLTKYIVSETRLSPSVSGVLFNALIQIAQNLLCPAQDALEFTDLLQVMVTLADAGHGKGHAVLFSAAIEWLEVSKNHVLEKSLNKLTAKSGVALENVSSLLQYMSDLLQGLGSTGSRAFVHRGRRIIHRIWMIFVDDVGADDEDSVVEDSDEDSLGNKLCTFSITQKEFMNQHWYHCHTCKMVDGAGVCSVCARVCHKNHDISYAKYGNFFCDCGAKDDGSCMALSPRINVQETTAMSAAAVMGQNVLDADHVIPSSLRRRVSSPQPSMAKDRGGGSGENTYGSCE</sequence>
<evidence type="ECO:0000256" key="3">
    <source>
        <dbReference type="ARBA" id="ARBA00022833"/>
    </source>
</evidence>
<evidence type="ECO:0000256" key="4">
    <source>
        <dbReference type="PROSITE-ProRule" id="PRU00508"/>
    </source>
</evidence>
<feature type="compositionally biased region" description="Low complexity" evidence="5">
    <location>
        <begin position="404"/>
        <end position="415"/>
    </location>
</feature>
<keyword evidence="3" id="KW-0862">Zinc</keyword>
<dbReference type="Proteomes" id="UP000092461">
    <property type="component" value="Unassembled WGS sequence"/>
</dbReference>
<dbReference type="GO" id="GO:0008270">
    <property type="term" value="F:zinc ion binding"/>
    <property type="evidence" value="ECO:0007669"/>
    <property type="project" value="UniProtKB-KW"/>
</dbReference>
<dbReference type="EMBL" id="AJWK01005094">
    <property type="status" value="NOT_ANNOTATED_CDS"/>
    <property type="molecule type" value="Genomic_DNA"/>
</dbReference>
<feature type="region of interest" description="Disordered" evidence="5">
    <location>
        <begin position="390"/>
        <end position="433"/>
    </location>
</feature>
<evidence type="ECO:0000256" key="5">
    <source>
        <dbReference type="SAM" id="MobiDB-lite"/>
    </source>
</evidence>
<feature type="compositionally biased region" description="Low complexity" evidence="5">
    <location>
        <begin position="238"/>
        <end position="261"/>
    </location>
</feature>
<organism evidence="7 8">
    <name type="scientific">Lutzomyia longipalpis</name>
    <name type="common">Sand fly</name>
    <dbReference type="NCBI Taxonomy" id="7200"/>
    <lineage>
        <taxon>Eukaryota</taxon>
        <taxon>Metazoa</taxon>
        <taxon>Ecdysozoa</taxon>
        <taxon>Arthropoda</taxon>
        <taxon>Hexapoda</taxon>
        <taxon>Insecta</taxon>
        <taxon>Pterygota</taxon>
        <taxon>Neoptera</taxon>
        <taxon>Endopterygota</taxon>
        <taxon>Diptera</taxon>
        <taxon>Nematocera</taxon>
        <taxon>Psychodoidea</taxon>
        <taxon>Psychodidae</taxon>
        <taxon>Lutzomyia</taxon>
        <taxon>Lutzomyia</taxon>
    </lineage>
</organism>
<evidence type="ECO:0000256" key="1">
    <source>
        <dbReference type="ARBA" id="ARBA00022723"/>
    </source>
</evidence>
<dbReference type="InterPro" id="IPR047509">
    <property type="entry name" value="UBR4-like_UBR-box"/>
</dbReference>